<name>A0A6C0K2T2_9ZZZZ</name>
<dbReference type="EMBL" id="MN740795">
    <property type="protein sequence ID" value="QHU12029.1"/>
    <property type="molecule type" value="Genomic_DNA"/>
</dbReference>
<evidence type="ECO:0008006" key="2">
    <source>
        <dbReference type="Google" id="ProtNLM"/>
    </source>
</evidence>
<accession>A0A6C0K2T2</accession>
<proteinExistence type="predicted"/>
<sequence>MLYRAVSQYGICEYQVSANQTLSGFIQFNSLQGVSAVHIHSAVDGEPILVWLATSREWNEGVAQGTPGANAPCCSPCKAGCNLIAPSCTPLTKYSSNQRFYFCVPIPVGCLDAASNGGTCPWISQGTVLNFHGYNFQQVHNGCLTPGTPGADMIESVPFNLVVE</sequence>
<protein>
    <recommendedName>
        <fullName evidence="2">CHRD domain-containing protein</fullName>
    </recommendedName>
</protein>
<reference evidence="1" key="1">
    <citation type="journal article" date="2020" name="Nature">
        <title>Giant virus diversity and host interactions through global metagenomics.</title>
        <authorList>
            <person name="Schulz F."/>
            <person name="Roux S."/>
            <person name="Paez-Espino D."/>
            <person name="Jungbluth S."/>
            <person name="Walsh D.A."/>
            <person name="Denef V.J."/>
            <person name="McMahon K.D."/>
            <person name="Konstantinidis K.T."/>
            <person name="Eloe-Fadrosh E.A."/>
            <person name="Kyrpides N.C."/>
            <person name="Woyke T."/>
        </authorList>
    </citation>
    <scope>NUCLEOTIDE SEQUENCE</scope>
    <source>
        <strain evidence="1">GVMAG-S-1101169-75</strain>
    </source>
</reference>
<organism evidence="1">
    <name type="scientific">viral metagenome</name>
    <dbReference type="NCBI Taxonomy" id="1070528"/>
    <lineage>
        <taxon>unclassified sequences</taxon>
        <taxon>metagenomes</taxon>
        <taxon>organismal metagenomes</taxon>
    </lineage>
</organism>
<dbReference type="AlphaFoldDB" id="A0A6C0K2T2"/>
<evidence type="ECO:0000313" key="1">
    <source>
        <dbReference type="EMBL" id="QHU12029.1"/>
    </source>
</evidence>